<organism evidence="4 5">
    <name type="scientific">Campylobacter mucosalis CCUG 21559</name>
    <dbReference type="NCBI Taxonomy" id="1032067"/>
    <lineage>
        <taxon>Bacteria</taxon>
        <taxon>Pseudomonadati</taxon>
        <taxon>Campylobacterota</taxon>
        <taxon>Epsilonproteobacteria</taxon>
        <taxon>Campylobacterales</taxon>
        <taxon>Campylobacteraceae</taxon>
        <taxon>Campylobacter</taxon>
    </lineage>
</organism>
<feature type="signal peptide" evidence="2">
    <location>
        <begin position="1"/>
        <end position="20"/>
    </location>
</feature>
<dbReference type="SUPFAM" id="SSF109998">
    <property type="entry name" value="Triger factor/SurA peptide-binding domain-like"/>
    <property type="match status" value="1"/>
</dbReference>
<feature type="chain" id="PRO_5026332275" evidence="2">
    <location>
        <begin position="21"/>
        <end position="272"/>
    </location>
</feature>
<reference evidence="4 5" key="1">
    <citation type="submission" date="2016-07" db="EMBL/GenBank/DDBJ databases">
        <title>Comparative genomics of the Campylobacter concisus group.</title>
        <authorList>
            <person name="Miller W.G."/>
            <person name="Yee E."/>
            <person name="Chapman M.H."/>
            <person name="Huynh S."/>
            <person name="Bono J.L."/>
            <person name="On S.L.W."/>
            <person name="StLeger J."/>
            <person name="Foster G."/>
            <person name="Parker C.T."/>
        </authorList>
    </citation>
    <scope>NUCLEOTIDE SEQUENCE [LARGE SCALE GENOMIC DNA]</scope>
    <source>
        <strain evidence="4 5">CCUG 21559</strain>
    </source>
</reference>
<evidence type="ECO:0000256" key="2">
    <source>
        <dbReference type="SAM" id="SignalP"/>
    </source>
</evidence>
<dbReference type="AlphaFoldDB" id="A0A6G5QH53"/>
<proteinExistence type="predicted"/>
<name>A0A6G5QH53_9BACT</name>
<dbReference type="Proteomes" id="UP000503264">
    <property type="component" value="Chromosome"/>
</dbReference>
<accession>A0A6G5QH53</accession>
<dbReference type="PANTHER" id="PTHR47245:SF2">
    <property type="entry name" value="PEPTIDYL-PROLYL CIS-TRANS ISOMERASE HP_0175-RELATED"/>
    <property type="match status" value="1"/>
</dbReference>
<dbReference type="EMBL" id="CP012542">
    <property type="protein sequence ID" value="QCD44962.1"/>
    <property type="molecule type" value="Genomic_DNA"/>
</dbReference>
<dbReference type="RefSeq" id="WP_169776609.1">
    <property type="nucleotide sequence ID" value="NZ_CP012542.1"/>
</dbReference>
<dbReference type="Gene3D" id="1.10.8.1040">
    <property type="match status" value="1"/>
</dbReference>
<dbReference type="InterPro" id="IPR000297">
    <property type="entry name" value="PPIase_PpiC"/>
</dbReference>
<dbReference type="PROSITE" id="PS50198">
    <property type="entry name" value="PPIC_PPIASE_2"/>
    <property type="match status" value="1"/>
</dbReference>
<feature type="domain" description="PpiC" evidence="3">
    <location>
        <begin position="130"/>
        <end position="227"/>
    </location>
</feature>
<dbReference type="InterPro" id="IPR050245">
    <property type="entry name" value="PrsA_foldase"/>
</dbReference>
<keyword evidence="2" id="KW-0732">Signal</keyword>
<dbReference type="Gene3D" id="3.10.50.40">
    <property type="match status" value="1"/>
</dbReference>
<evidence type="ECO:0000313" key="4">
    <source>
        <dbReference type="EMBL" id="QCD44962.1"/>
    </source>
</evidence>
<evidence type="ECO:0000256" key="1">
    <source>
        <dbReference type="PROSITE-ProRule" id="PRU00278"/>
    </source>
</evidence>
<dbReference type="InterPro" id="IPR023058">
    <property type="entry name" value="PPIase_PpiC_CS"/>
</dbReference>
<keyword evidence="1" id="KW-0697">Rotamase</keyword>
<dbReference type="PANTHER" id="PTHR47245">
    <property type="entry name" value="PEPTIDYLPROLYL ISOMERASE"/>
    <property type="match status" value="1"/>
</dbReference>
<evidence type="ECO:0000259" key="3">
    <source>
        <dbReference type="PROSITE" id="PS50198"/>
    </source>
</evidence>
<dbReference type="Pfam" id="PF13145">
    <property type="entry name" value="Rotamase_2"/>
    <property type="match status" value="1"/>
</dbReference>
<sequence length="272" mass="30060">MKKTLLSSLLALSLASSLNAAVVATVNGEAINDTDIDAILAMTAPGATYAQIPADAKKRLIDNLIDRKLVLKEAKSSGIESESDFKKALENMKNNIATDLYMKKIFDKQKVSDDEAKKAYNDHKQLFEQPASSRARHILVESEAEAKNIIAELKKLSGDAQLKKFAELAQSKSIDKGSAAQGGELGWFESSKMVKPFADAVNTMKKGEISKAPVKSNFGYHVILKEDFKAAGTVPFEQVKQQVIEELKMEKFQKELKSKMDELRSKAKIEYK</sequence>
<evidence type="ECO:0000313" key="5">
    <source>
        <dbReference type="Proteomes" id="UP000503264"/>
    </source>
</evidence>
<dbReference type="InterPro" id="IPR027304">
    <property type="entry name" value="Trigger_fact/SurA_dom_sf"/>
</dbReference>
<gene>
    <name evidence="4" type="primary">peb4</name>
    <name evidence="4" type="ORF">CMUC_1192</name>
</gene>
<keyword evidence="5" id="KW-1185">Reference proteome</keyword>
<dbReference type="InterPro" id="IPR046357">
    <property type="entry name" value="PPIase_dom_sf"/>
</dbReference>
<dbReference type="PROSITE" id="PS01096">
    <property type="entry name" value="PPIC_PPIASE_1"/>
    <property type="match status" value="1"/>
</dbReference>
<dbReference type="GO" id="GO:0003755">
    <property type="term" value="F:peptidyl-prolyl cis-trans isomerase activity"/>
    <property type="evidence" value="ECO:0007669"/>
    <property type="project" value="UniProtKB-KW"/>
</dbReference>
<dbReference type="Gene3D" id="6.10.140.970">
    <property type="match status" value="1"/>
</dbReference>
<keyword evidence="1 4" id="KW-0413">Isomerase</keyword>
<dbReference type="SUPFAM" id="SSF54534">
    <property type="entry name" value="FKBP-like"/>
    <property type="match status" value="1"/>
</dbReference>
<protein>
    <submittedName>
        <fullName evidence="4">SurA-like chaperone / peptidyl-prolyl cis-trans isomerase</fullName>
    </submittedName>
</protein>